<dbReference type="EMBL" id="VFJE01000055">
    <property type="protein sequence ID" value="TPD67340.1"/>
    <property type="molecule type" value="Genomic_DNA"/>
</dbReference>
<reference evidence="4 5" key="2">
    <citation type="submission" date="2019-06" db="EMBL/GenBank/DDBJ databases">
        <authorList>
            <person name="Seo Y."/>
        </authorList>
    </citation>
    <scope>NUCLEOTIDE SEQUENCE [LARGE SCALE GENOMIC DNA]</scope>
    <source>
        <strain evidence="4 5">MaA-Y11</strain>
    </source>
</reference>
<dbReference type="PROSITE" id="PS51186">
    <property type="entry name" value="GNAT"/>
    <property type="match status" value="1"/>
</dbReference>
<comment type="caution">
    <text evidence="4">The sequence shown here is derived from an EMBL/GenBank/DDBJ whole genome shotgun (WGS) entry which is preliminary data.</text>
</comment>
<dbReference type="PANTHER" id="PTHR43877">
    <property type="entry name" value="AMINOALKYLPHOSPHONATE N-ACETYLTRANSFERASE-RELATED-RELATED"/>
    <property type="match status" value="1"/>
</dbReference>
<keyword evidence="1 4" id="KW-0808">Transferase</keyword>
<dbReference type="SUPFAM" id="SSF55729">
    <property type="entry name" value="Acyl-CoA N-acyltransferases (Nat)"/>
    <property type="match status" value="1"/>
</dbReference>
<organism evidence="4 5">
    <name type="scientific">Flavobacterium microcysteis</name>
    <dbReference type="NCBI Taxonomy" id="2596891"/>
    <lineage>
        <taxon>Bacteria</taxon>
        <taxon>Pseudomonadati</taxon>
        <taxon>Bacteroidota</taxon>
        <taxon>Flavobacteriia</taxon>
        <taxon>Flavobacteriales</taxon>
        <taxon>Flavobacteriaceae</taxon>
        <taxon>Flavobacterium</taxon>
    </lineage>
</organism>
<evidence type="ECO:0000259" key="3">
    <source>
        <dbReference type="PROSITE" id="PS51186"/>
    </source>
</evidence>
<proteinExistence type="predicted"/>
<dbReference type="InterPro" id="IPR016181">
    <property type="entry name" value="Acyl_CoA_acyltransferase"/>
</dbReference>
<name>A0A501Q377_9FLAO</name>
<dbReference type="InterPro" id="IPR050832">
    <property type="entry name" value="Bact_Acetyltransf"/>
</dbReference>
<evidence type="ECO:0000256" key="1">
    <source>
        <dbReference type="ARBA" id="ARBA00022679"/>
    </source>
</evidence>
<dbReference type="Proteomes" id="UP000319175">
    <property type="component" value="Unassembled WGS sequence"/>
</dbReference>
<sequence>MTIRKEEKKDYKTVFNLVEKAFEKELMSDHKEQELVERLRNSEAFVPELSLVAEIGEQIVGYVLLTKIQIVNETFETESLAMAPVAVLPEFQGKGVGGRLIESAHEKAKRLGFGSVVLLGHEGYYPRFGYEMAKKYGIRLPFEVPDENCMVIELVEKALQHANGIVKYPKEFGIE</sequence>
<evidence type="ECO:0000256" key="2">
    <source>
        <dbReference type="ARBA" id="ARBA00023315"/>
    </source>
</evidence>
<dbReference type="PANTHER" id="PTHR43877:SF1">
    <property type="entry name" value="ACETYLTRANSFERASE"/>
    <property type="match status" value="1"/>
</dbReference>
<dbReference type="OrthoDB" id="9797178at2"/>
<protein>
    <submittedName>
        <fullName evidence="4">N-acetyltransferase</fullName>
    </submittedName>
</protein>
<accession>A0A501Q377</accession>
<dbReference type="AlphaFoldDB" id="A0A501Q377"/>
<evidence type="ECO:0000313" key="5">
    <source>
        <dbReference type="Proteomes" id="UP000319175"/>
    </source>
</evidence>
<dbReference type="GO" id="GO:0016747">
    <property type="term" value="F:acyltransferase activity, transferring groups other than amino-acyl groups"/>
    <property type="evidence" value="ECO:0007669"/>
    <property type="project" value="InterPro"/>
</dbReference>
<gene>
    <name evidence="4" type="ORF">FJA49_11345</name>
</gene>
<keyword evidence="5" id="KW-1185">Reference proteome</keyword>
<reference evidence="4 5" key="1">
    <citation type="submission" date="2019-06" db="EMBL/GenBank/DDBJ databases">
        <title>Flavobacterium sp. MaA-Y11 from geoumgang.</title>
        <authorList>
            <person name="Jeong S."/>
        </authorList>
    </citation>
    <scope>NUCLEOTIDE SEQUENCE [LARGE SCALE GENOMIC DNA]</scope>
    <source>
        <strain evidence="4 5">MaA-Y11</strain>
    </source>
</reference>
<evidence type="ECO:0000313" key="4">
    <source>
        <dbReference type="EMBL" id="TPD67340.1"/>
    </source>
</evidence>
<dbReference type="Gene3D" id="3.40.630.30">
    <property type="match status" value="1"/>
</dbReference>
<dbReference type="CDD" id="cd04301">
    <property type="entry name" value="NAT_SF"/>
    <property type="match status" value="1"/>
</dbReference>
<keyword evidence="2" id="KW-0012">Acyltransferase</keyword>
<feature type="domain" description="N-acetyltransferase" evidence="3">
    <location>
        <begin position="1"/>
        <end position="155"/>
    </location>
</feature>
<dbReference type="InterPro" id="IPR000182">
    <property type="entry name" value="GNAT_dom"/>
</dbReference>
<dbReference type="Pfam" id="PF00583">
    <property type="entry name" value="Acetyltransf_1"/>
    <property type="match status" value="1"/>
</dbReference>